<keyword evidence="13 14" id="KW-0472">Membrane</keyword>
<dbReference type="GeneID" id="113571573"/>
<evidence type="ECO:0000256" key="8">
    <source>
        <dbReference type="ARBA" id="ARBA00022801"/>
    </source>
</evidence>
<evidence type="ECO:0000256" key="14">
    <source>
        <dbReference type="SAM" id="Phobius"/>
    </source>
</evidence>
<dbReference type="Proteomes" id="UP000314983">
    <property type="component" value="Chromosome 3"/>
</dbReference>
<reference evidence="16" key="2">
    <citation type="submission" date="2025-08" db="UniProtKB">
        <authorList>
            <consortium name="Ensembl"/>
        </authorList>
    </citation>
    <scope>IDENTIFICATION</scope>
</reference>
<dbReference type="AlphaFoldDB" id="A0AAY5EYC5"/>
<dbReference type="RefSeq" id="XP_035380086.1">
    <property type="nucleotide sequence ID" value="XM_035524193.1"/>
</dbReference>
<evidence type="ECO:0000256" key="10">
    <source>
        <dbReference type="ARBA" id="ARBA00022919"/>
    </source>
</evidence>
<dbReference type="PANTHER" id="PTHR16320">
    <property type="entry name" value="SPHINGOMYELINASE FAMILY MEMBER"/>
    <property type="match status" value="1"/>
</dbReference>
<dbReference type="InterPro" id="IPR005135">
    <property type="entry name" value="Endo/exonuclease/phosphatase"/>
</dbReference>
<organism evidence="16 17">
    <name type="scientific">Electrophorus electricus</name>
    <name type="common">Electric eel</name>
    <name type="synonym">Gymnotus electricus</name>
    <dbReference type="NCBI Taxonomy" id="8005"/>
    <lineage>
        <taxon>Eukaryota</taxon>
        <taxon>Metazoa</taxon>
        <taxon>Chordata</taxon>
        <taxon>Craniata</taxon>
        <taxon>Vertebrata</taxon>
        <taxon>Euteleostomi</taxon>
        <taxon>Actinopterygii</taxon>
        <taxon>Neopterygii</taxon>
        <taxon>Teleostei</taxon>
        <taxon>Ostariophysi</taxon>
        <taxon>Gymnotiformes</taxon>
        <taxon>Gymnotoidei</taxon>
        <taxon>Gymnotidae</taxon>
        <taxon>Electrophorus</taxon>
    </lineage>
</organism>
<proteinExistence type="inferred from homology"/>
<evidence type="ECO:0000256" key="2">
    <source>
        <dbReference type="ARBA" id="ARBA00004760"/>
    </source>
</evidence>
<comment type="pathway">
    <text evidence="2">Lipid metabolism; sphingolipid metabolism.</text>
</comment>
<protein>
    <recommendedName>
        <fullName evidence="5">sphingomyelin phosphodiesterase</fullName>
        <ecNumber evidence="5">3.1.4.12</ecNumber>
    </recommendedName>
</protein>
<dbReference type="InterPro" id="IPR036691">
    <property type="entry name" value="Endo/exonu/phosph_ase_sf"/>
</dbReference>
<dbReference type="InterPro" id="IPR038772">
    <property type="entry name" value="Sph/SMPD2-like"/>
</dbReference>
<dbReference type="Ensembl" id="ENSEEET00000059956.1">
    <property type="protein sequence ID" value="ENSEEEP00000061740.1"/>
    <property type="gene ID" value="ENSEEEG00000007204.2"/>
</dbReference>
<evidence type="ECO:0000313" key="16">
    <source>
        <dbReference type="Ensembl" id="ENSEEEP00000061740.1"/>
    </source>
</evidence>
<keyword evidence="10" id="KW-0746">Sphingolipid metabolism</keyword>
<dbReference type="CTD" id="797914"/>
<dbReference type="GO" id="GO:0046872">
    <property type="term" value="F:metal ion binding"/>
    <property type="evidence" value="ECO:0007669"/>
    <property type="project" value="UniProtKB-KW"/>
</dbReference>
<keyword evidence="12" id="KW-0443">Lipid metabolism</keyword>
<dbReference type="GO" id="GO:0004767">
    <property type="term" value="F:sphingomyelin phosphodiesterase activity"/>
    <property type="evidence" value="ECO:0007669"/>
    <property type="project" value="UniProtKB-EC"/>
</dbReference>
<evidence type="ECO:0000256" key="5">
    <source>
        <dbReference type="ARBA" id="ARBA00012369"/>
    </source>
</evidence>
<evidence type="ECO:0000259" key="15">
    <source>
        <dbReference type="Pfam" id="PF03372"/>
    </source>
</evidence>
<keyword evidence="9" id="KW-0460">Magnesium</keyword>
<dbReference type="Gene3D" id="3.60.10.10">
    <property type="entry name" value="Endonuclease/exonuclease/phosphatase"/>
    <property type="match status" value="1"/>
</dbReference>
<comment type="subcellular location">
    <subcellularLocation>
        <location evidence="1">Membrane</location>
        <topology evidence="1">Multi-pass membrane protein</topology>
    </subcellularLocation>
</comment>
<evidence type="ECO:0000256" key="3">
    <source>
        <dbReference type="ARBA" id="ARBA00004991"/>
    </source>
</evidence>
<reference evidence="16" key="3">
    <citation type="submission" date="2025-09" db="UniProtKB">
        <authorList>
            <consortium name="Ensembl"/>
        </authorList>
    </citation>
    <scope>IDENTIFICATION</scope>
</reference>
<evidence type="ECO:0000256" key="7">
    <source>
        <dbReference type="ARBA" id="ARBA00022723"/>
    </source>
</evidence>
<feature type="transmembrane region" description="Helical" evidence="14">
    <location>
        <begin position="365"/>
        <end position="384"/>
    </location>
</feature>
<evidence type="ECO:0000256" key="1">
    <source>
        <dbReference type="ARBA" id="ARBA00004141"/>
    </source>
</evidence>
<evidence type="ECO:0000256" key="12">
    <source>
        <dbReference type="ARBA" id="ARBA00023098"/>
    </source>
</evidence>
<name>A0AAY5EYC5_ELEEL</name>
<reference evidence="16 17" key="1">
    <citation type="submission" date="2020-05" db="EMBL/GenBank/DDBJ databases">
        <title>Electrophorus electricus (electric eel) genome, fEleEle1, primary haplotype.</title>
        <authorList>
            <person name="Myers G."/>
            <person name="Meyer A."/>
            <person name="Fedrigo O."/>
            <person name="Formenti G."/>
            <person name="Rhie A."/>
            <person name="Tracey A."/>
            <person name="Sims Y."/>
            <person name="Jarvis E.D."/>
        </authorList>
    </citation>
    <scope>NUCLEOTIDE SEQUENCE [LARGE SCALE GENOMIC DNA]</scope>
</reference>
<comment type="similarity">
    <text evidence="4">Belongs to the neutral sphingomyelinase family.</text>
</comment>
<dbReference type="PANTHER" id="PTHR16320:SF24">
    <property type="entry name" value="PHOSPHODIESTERASE, PUTATIVE-RELATED"/>
    <property type="match status" value="1"/>
</dbReference>
<evidence type="ECO:0000256" key="6">
    <source>
        <dbReference type="ARBA" id="ARBA00022692"/>
    </source>
</evidence>
<evidence type="ECO:0000256" key="9">
    <source>
        <dbReference type="ARBA" id="ARBA00022842"/>
    </source>
</evidence>
<feature type="domain" description="Endonuclease/exonuclease/phosphatase" evidence="15">
    <location>
        <begin position="9"/>
        <end position="269"/>
    </location>
</feature>
<keyword evidence="11 14" id="KW-1133">Transmembrane helix</keyword>
<evidence type="ECO:0000256" key="11">
    <source>
        <dbReference type="ARBA" id="ARBA00022989"/>
    </source>
</evidence>
<evidence type="ECO:0000256" key="4">
    <source>
        <dbReference type="ARBA" id="ARBA00006335"/>
    </source>
</evidence>
<feature type="transmembrane region" description="Helical" evidence="14">
    <location>
        <begin position="331"/>
        <end position="353"/>
    </location>
</feature>
<dbReference type="EC" id="3.1.4.12" evidence="5"/>
<comment type="pathway">
    <text evidence="3">Sphingolipid metabolism.</text>
</comment>
<dbReference type="GO" id="GO:0006665">
    <property type="term" value="P:sphingolipid metabolic process"/>
    <property type="evidence" value="ECO:0007669"/>
    <property type="project" value="UniProtKB-KW"/>
</dbReference>
<gene>
    <name evidence="16" type="primary">smpd2b</name>
</gene>
<evidence type="ECO:0000313" key="17">
    <source>
        <dbReference type="Proteomes" id="UP000314983"/>
    </source>
</evidence>
<keyword evidence="8" id="KW-0378">Hydrolase</keyword>
<accession>A0AAY5EYC5</accession>
<keyword evidence="17" id="KW-1185">Reference proteome</keyword>
<dbReference type="SUPFAM" id="SSF56219">
    <property type="entry name" value="DNase I-like"/>
    <property type="match status" value="1"/>
</dbReference>
<dbReference type="GeneTree" id="ENSGT00390000009166"/>
<keyword evidence="6 14" id="KW-0812">Transmembrane</keyword>
<dbReference type="GO" id="GO:0016020">
    <property type="term" value="C:membrane"/>
    <property type="evidence" value="ECO:0007669"/>
    <property type="project" value="UniProtKB-SubCell"/>
</dbReference>
<evidence type="ECO:0000256" key="13">
    <source>
        <dbReference type="ARBA" id="ARBA00023136"/>
    </source>
</evidence>
<keyword evidence="7" id="KW-0479">Metal-binding</keyword>
<dbReference type="Pfam" id="PF03372">
    <property type="entry name" value="Exo_endo_phos"/>
    <property type="match status" value="1"/>
</dbReference>
<sequence>MPVRLRVFSLNCWGIRYLSKHCAQRYAMIGDHLSKEQHDVVLLQEVWSEGDFLFLKKKLGGTHPFSYYFKSGFFGSGLAVFSRHTIHDAFLYKYSLNGYPYMAHHGDWFGGKAVGKVLLKISGLMVHVFVTHLHAEYCREQDSYLPHRVVQAWELQNFIQHTCAGADVVILGGDLNMHPGDLGMRLLRSATGLQDCFTETGTFDGCEQGFTHVMDNPFTNKQGLIPLGGGIRIDYVFFKGSRKVDVRCESLSTTKGVVPPGQPFPYSDHEALSADLFLCPSEEGKGDSTQEKDNTAGKLSELVNIVTEARTEVKVGVHCAKRMRYTAARTVIMGLVLLILEIAIAAVPCLALGADQPFPKTTFYLLGALCFAVLLSTTLLYILYSMEVKALQETEDQMRLVVGSLHERLREFPKAVCKGHSQKKYDRQDPATLEPDQ</sequence>